<sequence length="150" mass="17001">MDIIEKILNNVEKTAKTVVQKSNDVVEITKLKIAISNAEAEAETLVKEVGQLVYEAYRSGEGSPELVEEKCEKIDELRKDIEDKRNQFAKLRNLKRCPDCEYENEADAVYCCKCGQKLPEGEEVDDMPEGTEQKEDVVIDAEQDDNADKE</sequence>
<organism evidence="3 4">
    <name type="scientific">Candidatus Aphodoplasma excrementigallinarum</name>
    <dbReference type="NCBI Taxonomy" id="2840673"/>
    <lineage>
        <taxon>Bacteria</taxon>
        <taxon>Bacillati</taxon>
        <taxon>Bacillota</taxon>
        <taxon>Clostridia</taxon>
        <taxon>Eubacteriales</taxon>
        <taxon>Candidatus Aphodoplasma</taxon>
    </lineage>
</organism>
<reference evidence="3" key="2">
    <citation type="journal article" date="2021" name="PeerJ">
        <title>Extensive microbial diversity within the chicken gut microbiome revealed by metagenomics and culture.</title>
        <authorList>
            <person name="Gilroy R."/>
            <person name="Ravi A."/>
            <person name="Getino M."/>
            <person name="Pursley I."/>
            <person name="Horton D.L."/>
            <person name="Alikhan N.F."/>
            <person name="Baker D."/>
            <person name="Gharbi K."/>
            <person name="Hall N."/>
            <person name="Watson M."/>
            <person name="Adriaenssens E.M."/>
            <person name="Foster-Nyarko E."/>
            <person name="Jarju S."/>
            <person name="Secka A."/>
            <person name="Antonio M."/>
            <person name="Oren A."/>
            <person name="Chaudhuri R.R."/>
            <person name="La Ragione R."/>
            <person name="Hildebrand F."/>
            <person name="Pallen M.J."/>
        </authorList>
    </citation>
    <scope>NUCLEOTIDE SEQUENCE</scope>
    <source>
        <strain evidence="3">4920</strain>
    </source>
</reference>
<dbReference type="Proteomes" id="UP000886743">
    <property type="component" value="Unassembled WGS sequence"/>
</dbReference>
<feature type="coiled-coil region" evidence="1">
    <location>
        <begin position="28"/>
        <end position="94"/>
    </location>
</feature>
<evidence type="ECO:0000256" key="2">
    <source>
        <dbReference type="SAM" id="MobiDB-lite"/>
    </source>
</evidence>
<keyword evidence="1" id="KW-0175">Coiled coil</keyword>
<gene>
    <name evidence="3" type="ORF">IAC74_02425</name>
</gene>
<dbReference type="EMBL" id="DVOF01000070">
    <property type="protein sequence ID" value="HIV02404.1"/>
    <property type="molecule type" value="Genomic_DNA"/>
</dbReference>
<evidence type="ECO:0000313" key="3">
    <source>
        <dbReference type="EMBL" id="HIV02404.1"/>
    </source>
</evidence>
<feature type="compositionally biased region" description="Acidic residues" evidence="2">
    <location>
        <begin position="138"/>
        <end position="150"/>
    </location>
</feature>
<feature type="region of interest" description="Disordered" evidence="2">
    <location>
        <begin position="120"/>
        <end position="150"/>
    </location>
</feature>
<name>A0A9D1NGV4_9FIRM</name>
<evidence type="ECO:0000256" key="1">
    <source>
        <dbReference type="SAM" id="Coils"/>
    </source>
</evidence>
<evidence type="ECO:0000313" key="4">
    <source>
        <dbReference type="Proteomes" id="UP000886743"/>
    </source>
</evidence>
<protein>
    <submittedName>
        <fullName evidence="3">Zinc ribbon domain-containing protein</fullName>
    </submittedName>
</protein>
<dbReference type="AlphaFoldDB" id="A0A9D1NGV4"/>
<comment type="caution">
    <text evidence="3">The sequence shown here is derived from an EMBL/GenBank/DDBJ whole genome shotgun (WGS) entry which is preliminary data.</text>
</comment>
<proteinExistence type="predicted"/>
<reference evidence="3" key="1">
    <citation type="submission" date="2020-10" db="EMBL/GenBank/DDBJ databases">
        <authorList>
            <person name="Gilroy R."/>
        </authorList>
    </citation>
    <scope>NUCLEOTIDE SEQUENCE</scope>
    <source>
        <strain evidence="3">4920</strain>
    </source>
</reference>
<accession>A0A9D1NGV4</accession>